<dbReference type="RefSeq" id="WP_235291620.1">
    <property type="nucleotide sequence ID" value="NZ_BSOH01000014.1"/>
</dbReference>
<dbReference type="PANTHER" id="PTHR47191:SF2">
    <property type="entry name" value="OS05G0170800 PROTEIN"/>
    <property type="match status" value="1"/>
</dbReference>
<accession>A0AA37SQP9</accession>
<proteinExistence type="predicted"/>
<keyword evidence="3" id="KW-1185">Reference proteome</keyword>
<reference evidence="2" key="2">
    <citation type="submission" date="2023-01" db="EMBL/GenBank/DDBJ databases">
        <title>Draft genome sequence of Portibacter lacus strain NBRC 108769.</title>
        <authorList>
            <person name="Sun Q."/>
            <person name="Mori K."/>
        </authorList>
    </citation>
    <scope>NUCLEOTIDE SEQUENCE</scope>
    <source>
        <strain evidence="2">NBRC 108769</strain>
    </source>
</reference>
<gene>
    <name evidence="2" type="primary">apaG</name>
    <name evidence="2" type="ORF">GCM10007940_25590</name>
</gene>
<organism evidence="2 3">
    <name type="scientific">Portibacter lacus</name>
    <dbReference type="NCBI Taxonomy" id="1099794"/>
    <lineage>
        <taxon>Bacteria</taxon>
        <taxon>Pseudomonadati</taxon>
        <taxon>Bacteroidota</taxon>
        <taxon>Saprospiria</taxon>
        <taxon>Saprospirales</taxon>
        <taxon>Haliscomenobacteraceae</taxon>
        <taxon>Portibacter</taxon>
    </lineage>
</organism>
<dbReference type="AlphaFoldDB" id="A0AA37SQP9"/>
<evidence type="ECO:0000259" key="1">
    <source>
        <dbReference type="PROSITE" id="PS51087"/>
    </source>
</evidence>
<feature type="domain" description="ApaG" evidence="1">
    <location>
        <begin position="3"/>
        <end position="128"/>
    </location>
</feature>
<dbReference type="Proteomes" id="UP001156666">
    <property type="component" value="Unassembled WGS sequence"/>
</dbReference>
<name>A0AA37SQP9_9BACT</name>
<dbReference type="EMBL" id="BSOH01000014">
    <property type="protein sequence ID" value="GLR17944.1"/>
    <property type="molecule type" value="Genomic_DNA"/>
</dbReference>
<dbReference type="SUPFAM" id="SSF110069">
    <property type="entry name" value="ApaG-like"/>
    <property type="match status" value="1"/>
</dbReference>
<evidence type="ECO:0000313" key="3">
    <source>
        <dbReference type="Proteomes" id="UP001156666"/>
    </source>
</evidence>
<reference evidence="2" key="1">
    <citation type="journal article" date="2014" name="Int. J. Syst. Evol. Microbiol.">
        <title>Complete genome sequence of Corynebacterium casei LMG S-19264T (=DSM 44701T), isolated from a smear-ripened cheese.</title>
        <authorList>
            <consortium name="US DOE Joint Genome Institute (JGI-PGF)"/>
            <person name="Walter F."/>
            <person name="Albersmeier A."/>
            <person name="Kalinowski J."/>
            <person name="Ruckert C."/>
        </authorList>
    </citation>
    <scope>NUCLEOTIDE SEQUENCE</scope>
    <source>
        <strain evidence="2">NBRC 108769</strain>
    </source>
</reference>
<evidence type="ECO:0000313" key="2">
    <source>
        <dbReference type="EMBL" id="GLR17944.1"/>
    </source>
</evidence>
<protein>
    <submittedName>
        <fullName evidence="2">Protein ApaG</fullName>
    </submittedName>
</protein>
<dbReference type="PROSITE" id="PS51087">
    <property type="entry name" value="APAG"/>
    <property type="match status" value="1"/>
</dbReference>
<dbReference type="NCBIfam" id="NF003967">
    <property type="entry name" value="PRK05461.1"/>
    <property type="match status" value="1"/>
</dbReference>
<dbReference type="InterPro" id="IPR050718">
    <property type="entry name" value="ApaG-like"/>
</dbReference>
<comment type="caution">
    <text evidence="2">The sequence shown here is derived from an EMBL/GenBank/DDBJ whole genome shotgun (WGS) entry which is preliminary data.</text>
</comment>
<dbReference type="InterPro" id="IPR007474">
    <property type="entry name" value="ApaG_domain"/>
</dbReference>
<sequence>MSRFLIPDIVVKPKARYEQMHSFPHLSKFVHSYHIKIENQSEMVVQLISRHWFIVNGFGEVREVEGVGVIGKQPVIGPGEFYEYDSWSPINTEIGKMYGSFTMLNVGENQIFEVEVPEFKLNADHIAN</sequence>
<dbReference type="PANTHER" id="PTHR47191">
    <property type="entry name" value="OS05G0170800 PROTEIN"/>
    <property type="match status" value="1"/>
</dbReference>
<dbReference type="InterPro" id="IPR036767">
    <property type="entry name" value="ApaG_sf"/>
</dbReference>
<dbReference type="Gene3D" id="2.60.40.1470">
    <property type="entry name" value="ApaG domain"/>
    <property type="match status" value="1"/>
</dbReference>
<dbReference type="Pfam" id="PF04379">
    <property type="entry name" value="DUF525"/>
    <property type="match status" value="1"/>
</dbReference>